<comment type="caution">
    <text evidence="4">The sequence shown here is derived from an EMBL/GenBank/DDBJ whole genome shotgun (WGS) entry which is preliminary data.</text>
</comment>
<keyword evidence="1" id="KW-0328">Glycosyltransferase</keyword>
<evidence type="ECO:0000313" key="4">
    <source>
        <dbReference type="EMBL" id="OLU44924.1"/>
    </source>
</evidence>
<name>A0A1U7NKP0_9FIRM</name>
<dbReference type="PANTHER" id="PTHR22916:SF51">
    <property type="entry name" value="GLYCOSYLTRANSFERASE EPSH-RELATED"/>
    <property type="match status" value="1"/>
</dbReference>
<dbReference type="STRING" id="1862672.BO225_09600"/>
<accession>A0A1U7NKP0</accession>
<dbReference type="Proteomes" id="UP000186705">
    <property type="component" value="Unassembled WGS sequence"/>
</dbReference>
<dbReference type="SUPFAM" id="SSF53448">
    <property type="entry name" value="Nucleotide-diphospho-sugar transferases"/>
    <property type="match status" value="1"/>
</dbReference>
<dbReference type="GeneID" id="78276194"/>
<dbReference type="CDD" id="cd00761">
    <property type="entry name" value="Glyco_tranf_GTA_type"/>
    <property type="match status" value="1"/>
</dbReference>
<protein>
    <recommendedName>
        <fullName evidence="3">Glycosyltransferase 2-like domain-containing protein</fullName>
    </recommendedName>
</protein>
<dbReference type="EMBL" id="MPKA01000091">
    <property type="protein sequence ID" value="OLU44924.1"/>
    <property type="molecule type" value="Genomic_DNA"/>
</dbReference>
<sequence>MDTLVTVVVPFYNVEKYIESCMNSIVNQTYKNLEIILVNDGSKDHSRSLVEKYLKDKRVKIIDQVNMGIGEARNSGLIHANGEYILFVDSDDKLELNMIEKLLNTAKMKDLDLVICGYKRVNERFEELEKDSIHLQEDKIYYPTKDKSVLLTDPSAWGKLYKTKLFKESGICFPNRVWAEDLRTIPKIIALSRKIGYIKDPLYYYVQHSGSIMSSKTLDRQKESLEAMNDLIDYFKENNLDKIYAKELEFLCIAHIYVFGINCLARIPKSKAMILEFRKYINNHFPDFHKNPYLSNFTPKERKFYDWIDHDQIWKIQLGDRIKREVKKWKKH</sequence>
<gene>
    <name evidence="4" type="ORF">BO225_09600</name>
</gene>
<dbReference type="AlphaFoldDB" id="A0A1U7NKP0"/>
<evidence type="ECO:0000256" key="2">
    <source>
        <dbReference type="ARBA" id="ARBA00022679"/>
    </source>
</evidence>
<keyword evidence="2" id="KW-0808">Transferase</keyword>
<dbReference type="InterPro" id="IPR029044">
    <property type="entry name" value="Nucleotide-diphossugar_trans"/>
</dbReference>
<dbReference type="GO" id="GO:0016757">
    <property type="term" value="F:glycosyltransferase activity"/>
    <property type="evidence" value="ECO:0007669"/>
    <property type="project" value="UniProtKB-KW"/>
</dbReference>
<dbReference type="RefSeq" id="WP_076342042.1">
    <property type="nucleotide sequence ID" value="NZ_CAOQIG010000001.1"/>
</dbReference>
<dbReference type="PANTHER" id="PTHR22916">
    <property type="entry name" value="GLYCOSYLTRANSFERASE"/>
    <property type="match status" value="1"/>
</dbReference>
<dbReference type="OrthoDB" id="396512at2"/>
<dbReference type="Gene3D" id="3.90.550.10">
    <property type="entry name" value="Spore Coat Polysaccharide Biosynthesis Protein SpsA, Chain A"/>
    <property type="match status" value="1"/>
</dbReference>
<evidence type="ECO:0000259" key="3">
    <source>
        <dbReference type="Pfam" id="PF00535"/>
    </source>
</evidence>
<organism evidence="4 5">
    <name type="scientific">Dubosiella newyorkensis</name>
    <dbReference type="NCBI Taxonomy" id="1862672"/>
    <lineage>
        <taxon>Bacteria</taxon>
        <taxon>Bacillati</taxon>
        <taxon>Bacillota</taxon>
        <taxon>Erysipelotrichia</taxon>
        <taxon>Erysipelotrichales</taxon>
        <taxon>Erysipelotrichaceae</taxon>
        <taxon>Dubosiella</taxon>
    </lineage>
</organism>
<keyword evidence="5" id="KW-1185">Reference proteome</keyword>
<feature type="domain" description="Glycosyltransferase 2-like" evidence="3">
    <location>
        <begin position="6"/>
        <end position="166"/>
    </location>
</feature>
<dbReference type="Pfam" id="PF00535">
    <property type="entry name" value="Glycos_transf_2"/>
    <property type="match status" value="1"/>
</dbReference>
<dbReference type="InterPro" id="IPR001173">
    <property type="entry name" value="Glyco_trans_2-like"/>
</dbReference>
<proteinExistence type="predicted"/>
<evidence type="ECO:0000313" key="5">
    <source>
        <dbReference type="Proteomes" id="UP000186705"/>
    </source>
</evidence>
<evidence type="ECO:0000256" key="1">
    <source>
        <dbReference type="ARBA" id="ARBA00022676"/>
    </source>
</evidence>
<reference evidence="4 5" key="1">
    <citation type="submission" date="2016-11" db="EMBL/GenBank/DDBJ databases">
        <title>Description of two novel members of the family Erysipelotrichaceae: Ileibacterium lipovorans gen. nov., sp. nov. and Dubosiella newyorkensis, gen. nov., sp. nov.</title>
        <authorList>
            <person name="Cox L.M."/>
            <person name="Sohn J."/>
            <person name="Tyrrell K.L."/>
            <person name="Citron D.M."/>
            <person name="Lawson P.A."/>
            <person name="Patel N.B."/>
            <person name="Iizumi T."/>
            <person name="Perez-Perez G.I."/>
            <person name="Goldstein E.J."/>
            <person name="Blaser M.J."/>
        </authorList>
    </citation>
    <scope>NUCLEOTIDE SEQUENCE [LARGE SCALE GENOMIC DNA]</scope>
    <source>
        <strain evidence="4 5">NYU-BL-A4</strain>
    </source>
</reference>